<dbReference type="GO" id="GO:0006465">
    <property type="term" value="P:signal peptide processing"/>
    <property type="evidence" value="ECO:0007669"/>
    <property type="project" value="TreeGrafter"/>
</dbReference>
<comment type="similarity">
    <text evidence="1">Belongs to the peptidase A24 family.</text>
</comment>
<feature type="transmembrane region" description="Helical" evidence="2">
    <location>
        <begin position="60"/>
        <end position="83"/>
    </location>
</feature>
<dbReference type="GO" id="GO:0004190">
    <property type="term" value="F:aspartic-type endopeptidase activity"/>
    <property type="evidence" value="ECO:0007669"/>
    <property type="project" value="InterPro"/>
</dbReference>
<evidence type="ECO:0000313" key="5">
    <source>
        <dbReference type="Proteomes" id="UP000787472"/>
    </source>
</evidence>
<dbReference type="PANTHER" id="PTHR30487">
    <property type="entry name" value="TYPE 4 PREPILIN-LIKE PROTEINS LEADER PEPTIDE-PROCESSING ENZYME"/>
    <property type="match status" value="1"/>
</dbReference>
<feature type="transmembrane region" description="Helical" evidence="2">
    <location>
        <begin position="103"/>
        <end position="124"/>
    </location>
</feature>
<keyword evidence="2" id="KW-1133">Transmembrane helix</keyword>
<dbReference type="InterPro" id="IPR050882">
    <property type="entry name" value="Prepilin_peptidase/N-MTase"/>
</dbReference>
<evidence type="ECO:0000313" key="4">
    <source>
        <dbReference type="EMBL" id="NHO67156.1"/>
    </source>
</evidence>
<accession>A0A9E5T1V1</accession>
<dbReference type="PANTHER" id="PTHR30487:SF0">
    <property type="entry name" value="PREPILIN LEADER PEPTIDASE_N-METHYLTRANSFERASE-RELATED"/>
    <property type="match status" value="1"/>
</dbReference>
<name>A0A9E5T1V1_9GAMM</name>
<keyword evidence="2" id="KW-0812">Transmembrane</keyword>
<dbReference type="AlphaFoldDB" id="A0A9E5T1V1"/>
<protein>
    <submittedName>
        <fullName evidence="4">Prepilin peptidase</fullName>
    </submittedName>
</protein>
<proteinExistence type="inferred from homology"/>
<dbReference type="EMBL" id="JAAONZ010000014">
    <property type="protein sequence ID" value="NHO67156.1"/>
    <property type="molecule type" value="Genomic_DNA"/>
</dbReference>
<organism evidence="4 5">
    <name type="scientific">Pseudomaricurvus hydrocarbonicus</name>
    <dbReference type="NCBI Taxonomy" id="1470433"/>
    <lineage>
        <taxon>Bacteria</taxon>
        <taxon>Pseudomonadati</taxon>
        <taxon>Pseudomonadota</taxon>
        <taxon>Gammaproteobacteria</taxon>
        <taxon>Cellvibrionales</taxon>
        <taxon>Cellvibrionaceae</taxon>
        <taxon>Pseudomaricurvus</taxon>
    </lineage>
</organism>
<evidence type="ECO:0000256" key="1">
    <source>
        <dbReference type="ARBA" id="ARBA00005801"/>
    </source>
</evidence>
<feature type="domain" description="Prepilin type IV endopeptidase peptidase" evidence="3">
    <location>
        <begin position="17"/>
        <end position="119"/>
    </location>
</feature>
<dbReference type="RefSeq" id="WP_167189308.1">
    <property type="nucleotide sequence ID" value="NZ_JAAONZ010000014.1"/>
</dbReference>
<evidence type="ECO:0000256" key="2">
    <source>
        <dbReference type="SAM" id="Phobius"/>
    </source>
</evidence>
<keyword evidence="5" id="KW-1185">Reference proteome</keyword>
<dbReference type="Gene3D" id="1.20.120.1220">
    <property type="match status" value="1"/>
</dbReference>
<dbReference type="GO" id="GO:0005886">
    <property type="term" value="C:plasma membrane"/>
    <property type="evidence" value="ECO:0007669"/>
    <property type="project" value="TreeGrafter"/>
</dbReference>
<evidence type="ECO:0000259" key="3">
    <source>
        <dbReference type="Pfam" id="PF01478"/>
    </source>
</evidence>
<reference evidence="4" key="1">
    <citation type="submission" date="2020-03" db="EMBL/GenBank/DDBJ databases">
        <authorList>
            <person name="Guo F."/>
        </authorList>
    </citation>
    <scope>NUCLEOTIDE SEQUENCE</scope>
    <source>
        <strain evidence="4">JCM 30134</strain>
    </source>
</reference>
<gene>
    <name evidence="4" type="ORF">G8770_16530</name>
</gene>
<sequence>MMSLFHEITPQNLACTVLMAGLLLATAFDFKYHRIPNLLNGCLFILGLTYQAYTQGTLGVLHGLAAATLAFFIFFMLYLIGAMGAGDVKLIAGAAVFVSEPQALNAALFSLVAGSLLGLGILLVKGGLPQYLKRYYFMLKTWVRTFQWVYQPPAEDEVAAEKFPFAIAITVGFSIVLLQESLVPEPLLNQAMNSL</sequence>
<dbReference type="Proteomes" id="UP000787472">
    <property type="component" value="Unassembled WGS sequence"/>
</dbReference>
<dbReference type="InterPro" id="IPR000045">
    <property type="entry name" value="Prepilin_IV_endopep_pep"/>
</dbReference>
<dbReference type="Pfam" id="PF01478">
    <property type="entry name" value="Peptidase_A24"/>
    <property type="match status" value="1"/>
</dbReference>
<keyword evidence="2" id="KW-0472">Membrane</keyword>
<comment type="caution">
    <text evidence="4">The sequence shown here is derived from an EMBL/GenBank/DDBJ whole genome shotgun (WGS) entry which is preliminary data.</text>
</comment>